<dbReference type="STRING" id="703135.A0A2A9NDK0"/>
<keyword evidence="1" id="KW-0430">Lectin</keyword>
<dbReference type="GO" id="GO:0030246">
    <property type="term" value="F:carbohydrate binding"/>
    <property type="evidence" value="ECO:0007669"/>
    <property type="project" value="UniProtKB-UniRule"/>
</dbReference>
<keyword evidence="4" id="KW-1185">Reference proteome</keyword>
<dbReference type="SMART" id="SM00276">
    <property type="entry name" value="GLECT"/>
    <property type="match status" value="1"/>
</dbReference>
<gene>
    <name evidence="3" type="ORF">AMATHDRAFT_8572</name>
</gene>
<reference evidence="3 4" key="1">
    <citation type="submission" date="2014-02" db="EMBL/GenBank/DDBJ databases">
        <title>Transposable element dynamics among asymbiotic and ectomycorrhizal Amanita fungi.</title>
        <authorList>
            <consortium name="DOE Joint Genome Institute"/>
            <person name="Hess J."/>
            <person name="Skrede I."/>
            <person name="Wolfe B."/>
            <person name="LaButti K."/>
            <person name="Ohm R.A."/>
            <person name="Grigoriev I.V."/>
            <person name="Pringle A."/>
        </authorList>
    </citation>
    <scope>NUCLEOTIDE SEQUENCE [LARGE SCALE GENOMIC DNA]</scope>
    <source>
        <strain evidence="3 4">SKay4041</strain>
    </source>
</reference>
<proteinExistence type="predicted"/>
<sequence>MFSIVPLGSQVDLHHPLKAEGIVVLQSTKNNISTTTETIRMLLLSSQDDQILHVSVRPSQNVIVFNSRTHNGNFGPEERVTIDHKIKSNSPTFTFYDHGDRFQVMIDYKTVIYYKKREGLTGPVTKIGYNADGTSFLSDALGVTQYESFASVYPRNI</sequence>
<dbReference type="Pfam" id="PF00337">
    <property type="entry name" value="Gal-bind_lectin"/>
    <property type="match status" value="1"/>
</dbReference>
<dbReference type="EMBL" id="KZ302278">
    <property type="protein sequence ID" value="PFH45856.1"/>
    <property type="molecule type" value="Genomic_DNA"/>
</dbReference>
<dbReference type="AlphaFoldDB" id="A0A2A9NDK0"/>
<dbReference type="InterPro" id="IPR013320">
    <property type="entry name" value="ConA-like_dom_sf"/>
</dbReference>
<evidence type="ECO:0000256" key="1">
    <source>
        <dbReference type="RuleBase" id="RU102079"/>
    </source>
</evidence>
<dbReference type="Gene3D" id="2.60.120.200">
    <property type="match status" value="1"/>
</dbReference>
<evidence type="ECO:0000313" key="3">
    <source>
        <dbReference type="EMBL" id="PFH45856.1"/>
    </source>
</evidence>
<dbReference type="Proteomes" id="UP000242287">
    <property type="component" value="Unassembled WGS sequence"/>
</dbReference>
<dbReference type="OrthoDB" id="3018764at2759"/>
<evidence type="ECO:0000313" key="4">
    <source>
        <dbReference type="Proteomes" id="UP000242287"/>
    </source>
</evidence>
<dbReference type="SUPFAM" id="SSF49899">
    <property type="entry name" value="Concanavalin A-like lectins/glucanases"/>
    <property type="match status" value="1"/>
</dbReference>
<dbReference type="PROSITE" id="PS51304">
    <property type="entry name" value="GALECTIN"/>
    <property type="match status" value="1"/>
</dbReference>
<organism evidence="3 4">
    <name type="scientific">Amanita thiersii Skay4041</name>
    <dbReference type="NCBI Taxonomy" id="703135"/>
    <lineage>
        <taxon>Eukaryota</taxon>
        <taxon>Fungi</taxon>
        <taxon>Dikarya</taxon>
        <taxon>Basidiomycota</taxon>
        <taxon>Agaricomycotina</taxon>
        <taxon>Agaricomycetes</taxon>
        <taxon>Agaricomycetidae</taxon>
        <taxon>Agaricales</taxon>
        <taxon>Pluteineae</taxon>
        <taxon>Amanitaceae</taxon>
        <taxon>Amanita</taxon>
    </lineage>
</organism>
<name>A0A2A9NDK0_9AGAR</name>
<dbReference type="InterPro" id="IPR001079">
    <property type="entry name" value="Galectin_CRD"/>
</dbReference>
<feature type="domain" description="Galectin" evidence="2">
    <location>
        <begin position="9"/>
        <end position="149"/>
    </location>
</feature>
<accession>A0A2A9NDK0</accession>
<protein>
    <recommendedName>
        <fullName evidence="1">Galectin</fullName>
    </recommendedName>
</protein>
<evidence type="ECO:0000259" key="2">
    <source>
        <dbReference type="PROSITE" id="PS51304"/>
    </source>
</evidence>